<protein>
    <submittedName>
        <fullName evidence="4">SDR family oxidoreductase</fullName>
    </submittedName>
</protein>
<dbReference type="InterPro" id="IPR002347">
    <property type="entry name" value="SDR_fam"/>
</dbReference>
<dbReference type="InterPro" id="IPR057326">
    <property type="entry name" value="KR_dom"/>
</dbReference>
<reference evidence="4" key="1">
    <citation type="submission" date="2020-04" db="EMBL/GenBank/DDBJ databases">
        <title>Nitratireductor sp. nov. isolated from mangrove soil.</title>
        <authorList>
            <person name="Ye Y."/>
        </authorList>
    </citation>
    <scope>NUCLEOTIDE SEQUENCE</scope>
    <source>
        <strain evidence="4">SY7</strain>
    </source>
</reference>
<dbReference type="PRINTS" id="PR00081">
    <property type="entry name" value="GDHRDH"/>
</dbReference>
<evidence type="ECO:0000313" key="5">
    <source>
        <dbReference type="Proteomes" id="UP000321389"/>
    </source>
</evidence>
<dbReference type="Proteomes" id="UP000321389">
    <property type="component" value="Chromosome"/>
</dbReference>
<accession>A0A5B8L352</accession>
<dbReference type="KEGG" id="niy:FQ775_18835"/>
<dbReference type="OrthoDB" id="9785826at2"/>
<dbReference type="SMART" id="SM00822">
    <property type="entry name" value="PKS_KR"/>
    <property type="match status" value="1"/>
</dbReference>
<dbReference type="GO" id="GO:0016616">
    <property type="term" value="F:oxidoreductase activity, acting on the CH-OH group of donors, NAD or NADP as acceptor"/>
    <property type="evidence" value="ECO:0007669"/>
    <property type="project" value="TreeGrafter"/>
</dbReference>
<sequence>MSDLQDKVYVITGGAGGIARGIAEAILERGGRVALFDLDQAKVSAAAAALEVRDRAMSAVANVTDLDSLKAAFGDVERRMGRLDGLVNNAGIVRLGPADETTPDGLDLELAVNVKGVLLASQVAATHFGDGGGSIVNIASNAGKVGYRNMAGYNASKAAVINLTRSLSLEWAEKRINVNAVCPGGVATDMLKSVADFLAPRLGQDKGALFDTMYPAQLGRHIQPIEVGRVVAFLLSDAATIIRGQSINIDGGDTPY</sequence>
<dbReference type="PANTHER" id="PTHR42760">
    <property type="entry name" value="SHORT-CHAIN DEHYDROGENASES/REDUCTASES FAMILY MEMBER"/>
    <property type="match status" value="1"/>
</dbReference>
<dbReference type="PROSITE" id="PS00061">
    <property type="entry name" value="ADH_SHORT"/>
    <property type="match status" value="1"/>
</dbReference>
<organism evidence="4 5">
    <name type="scientific">Nitratireductor mangrovi</name>
    <dbReference type="NCBI Taxonomy" id="2599600"/>
    <lineage>
        <taxon>Bacteria</taxon>
        <taxon>Pseudomonadati</taxon>
        <taxon>Pseudomonadota</taxon>
        <taxon>Alphaproteobacteria</taxon>
        <taxon>Hyphomicrobiales</taxon>
        <taxon>Phyllobacteriaceae</taxon>
        <taxon>Nitratireductor</taxon>
    </lineage>
</organism>
<dbReference type="FunFam" id="3.40.50.720:FF:000084">
    <property type="entry name" value="Short-chain dehydrogenase reductase"/>
    <property type="match status" value="1"/>
</dbReference>
<feature type="domain" description="Ketoreductase" evidence="3">
    <location>
        <begin position="7"/>
        <end position="141"/>
    </location>
</feature>
<name>A0A5B8L352_9HYPH</name>
<comment type="similarity">
    <text evidence="1">Belongs to the short-chain dehydrogenases/reductases (SDR) family.</text>
</comment>
<dbReference type="Gene3D" id="3.40.50.720">
    <property type="entry name" value="NAD(P)-binding Rossmann-like Domain"/>
    <property type="match status" value="1"/>
</dbReference>
<dbReference type="PANTHER" id="PTHR42760:SF115">
    <property type="entry name" value="3-OXOACYL-[ACYL-CARRIER-PROTEIN] REDUCTASE FABG"/>
    <property type="match status" value="1"/>
</dbReference>
<dbReference type="RefSeq" id="WP_146300912.1">
    <property type="nucleotide sequence ID" value="NZ_CP042301.2"/>
</dbReference>
<gene>
    <name evidence="4" type="ORF">FQ775_18835</name>
</gene>
<evidence type="ECO:0000256" key="2">
    <source>
        <dbReference type="ARBA" id="ARBA00023002"/>
    </source>
</evidence>
<evidence type="ECO:0000256" key="1">
    <source>
        <dbReference type="ARBA" id="ARBA00006484"/>
    </source>
</evidence>
<proteinExistence type="inferred from homology"/>
<dbReference type="EMBL" id="CP042301">
    <property type="protein sequence ID" value="QDZ02273.1"/>
    <property type="molecule type" value="Genomic_DNA"/>
</dbReference>
<dbReference type="AlphaFoldDB" id="A0A5B8L352"/>
<dbReference type="CDD" id="cd05233">
    <property type="entry name" value="SDR_c"/>
    <property type="match status" value="1"/>
</dbReference>
<dbReference type="InterPro" id="IPR036291">
    <property type="entry name" value="NAD(P)-bd_dom_sf"/>
</dbReference>
<dbReference type="SUPFAM" id="SSF51735">
    <property type="entry name" value="NAD(P)-binding Rossmann-fold domains"/>
    <property type="match status" value="1"/>
</dbReference>
<keyword evidence="2" id="KW-0560">Oxidoreductase</keyword>
<evidence type="ECO:0000313" key="4">
    <source>
        <dbReference type="EMBL" id="QDZ02273.1"/>
    </source>
</evidence>
<dbReference type="Pfam" id="PF13561">
    <property type="entry name" value="adh_short_C2"/>
    <property type="match status" value="1"/>
</dbReference>
<keyword evidence="5" id="KW-1185">Reference proteome</keyword>
<dbReference type="PRINTS" id="PR00080">
    <property type="entry name" value="SDRFAMILY"/>
</dbReference>
<evidence type="ECO:0000259" key="3">
    <source>
        <dbReference type="SMART" id="SM00822"/>
    </source>
</evidence>
<dbReference type="InterPro" id="IPR020904">
    <property type="entry name" value="Sc_DH/Rdtase_CS"/>
</dbReference>